<organism evidence="3 4">
    <name type="scientific">Nephila pilipes</name>
    <name type="common">Giant wood spider</name>
    <name type="synonym">Nephila maculata</name>
    <dbReference type="NCBI Taxonomy" id="299642"/>
    <lineage>
        <taxon>Eukaryota</taxon>
        <taxon>Metazoa</taxon>
        <taxon>Ecdysozoa</taxon>
        <taxon>Arthropoda</taxon>
        <taxon>Chelicerata</taxon>
        <taxon>Arachnida</taxon>
        <taxon>Araneae</taxon>
        <taxon>Araneomorphae</taxon>
        <taxon>Entelegynae</taxon>
        <taxon>Araneoidea</taxon>
        <taxon>Nephilidae</taxon>
        <taxon>Nephila</taxon>
    </lineage>
</organism>
<keyword evidence="1" id="KW-0812">Transmembrane</keyword>
<keyword evidence="1" id="KW-0472">Membrane</keyword>
<keyword evidence="3" id="KW-0695">RNA-directed DNA polymerase</keyword>
<dbReference type="EMBL" id="BMAW01067047">
    <property type="protein sequence ID" value="GFT57867.1"/>
    <property type="molecule type" value="Genomic_DNA"/>
</dbReference>
<comment type="caution">
    <text evidence="3">The sequence shown here is derived from an EMBL/GenBank/DDBJ whole genome shotgun (WGS) entry which is preliminary data.</text>
</comment>
<feature type="transmembrane region" description="Helical" evidence="1">
    <location>
        <begin position="52"/>
        <end position="70"/>
    </location>
</feature>
<dbReference type="PROSITE" id="PS50878">
    <property type="entry name" value="RT_POL"/>
    <property type="match status" value="1"/>
</dbReference>
<feature type="domain" description="Reverse transcriptase" evidence="2">
    <location>
        <begin position="1"/>
        <end position="151"/>
    </location>
</feature>
<dbReference type="InterPro" id="IPR000477">
    <property type="entry name" value="RT_dom"/>
</dbReference>
<keyword evidence="3" id="KW-0808">Transferase</keyword>
<gene>
    <name evidence="3" type="primary">RTase_270</name>
    <name evidence="3" type="ORF">NPIL_7381</name>
</gene>
<accession>A0A8X6P8T3</accession>
<sequence>MVLERATGQQTRCFTSVKDAQNIKPTNQTVVVFLNLSKAFDTVWCQKPITKFFNVYGICGWILVWIYNFLRNRLIKVKFNRSLSESFRLHQGVPQSSVLNHTLFALFLVGVEQVVPESCKIGIFVDNIVVWKSGSDFRKLERDINFAFDEL</sequence>
<protein>
    <submittedName>
        <fullName evidence="3">Putative RNA-directed DNA polymerase from transposon BS</fullName>
    </submittedName>
</protein>
<keyword evidence="1" id="KW-1133">Transmembrane helix</keyword>
<reference evidence="3" key="1">
    <citation type="submission" date="2020-08" db="EMBL/GenBank/DDBJ databases">
        <title>Multicomponent nature underlies the extraordinary mechanical properties of spider dragline silk.</title>
        <authorList>
            <person name="Kono N."/>
            <person name="Nakamura H."/>
            <person name="Mori M."/>
            <person name="Yoshida Y."/>
            <person name="Ohtoshi R."/>
            <person name="Malay A.D."/>
            <person name="Moran D.A.P."/>
            <person name="Tomita M."/>
            <person name="Numata K."/>
            <person name="Arakawa K."/>
        </authorList>
    </citation>
    <scope>NUCLEOTIDE SEQUENCE</scope>
</reference>
<dbReference type="PANTHER" id="PTHR33332">
    <property type="entry name" value="REVERSE TRANSCRIPTASE DOMAIN-CONTAINING PROTEIN"/>
    <property type="match status" value="1"/>
</dbReference>
<evidence type="ECO:0000313" key="3">
    <source>
        <dbReference type="EMBL" id="GFT57867.1"/>
    </source>
</evidence>
<proteinExistence type="predicted"/>
<keyword evidence="4" id="KW-1185">Reference proteome</keyword>
<evidence type="ECO:0000259" key="2">
    <source>
        <dbReference type="PROSITE" id="PS50878"/>
    </source>
</evidence>
<dbReference type="OrthoDB" id="6436989at2759"/>
<dbReference type="AlphaFoldDB" id="A0A8X6P8T3"/>
<keyword evidence="3" id="KW-0548">Nucleotidyltransferase</keyword>
<dbReference type="Pfam" id="PF00078">
    <property type="entry name" value="RVT_1"/>
    <property type="match status" value="1"/>
</dbReference>
<evidence type="ECO:0000256" key="1">
    <source>
        <dbReference type="SAM" id="Phobius"/>
    </source>
</evidence>
<name>A0A8X6P8T3_NEPPI</name>
<dbReference type="Proteomes" id="UP000887013">
    <property type="component" value="Unassembled WGS sequence"/>
</dbReference>
<evidence type="ECO:0000313" key="4">
    <source>
        <dbReference type="Proteomes" id="UP000887013"/>
    </source>
</evidence>
<dbReference type="GO" id="GO:0003964">
    <property type="term" value="F:RNA-directed DNA polymerase activity"/>
    <property type="evidence" value="ECO:0007669"/>
    <property type="project" value="UniProtKB-KW"/>
</dbReference>